<reference evidence="6 7" key="1">
    <citation type="submission" date="2023-01" db="EMBL/GenBank/DDBJ databases">
        <title>Novel diversity within Roseofilum (Cyanobacteria; Desertifilaceae) from marine benthic mats with descriptions of four novel species.</title>
        <authorList>
            <person name="Wang Y."/>
            <person name="Berthold D.E."/>
            <person name="Hu J."/>
            <person name="Lefler F.W."/>
            <person name="Laughinghouse H.D. IV."/>
        </authorList>
    </citation>
    <scope>NUCLEOTIDE SEQUENCE [LARGE SCALE GENOMIC DNA]</scope>
    <source>
        <strain evidence="6 7">BLCC-M143</strain>
    </source>
</reference>
<dbReference type="InterPro" id="IPR008990">
    <property type="entry name" value="Elect_transpt_acc-like_dom_sf"/>
</dbReference>
<protein>
    <submittedName>
        <fullName evidence="6">Ferredoxin-thioredoxin reductase variable chain</fullName>
    </submittedName>
</protein>
<evidence type="ECO:0000256" key="2">
    <source>
        <dbReference type="ARBA" id="ARBA00026011"/>
    </source>
</evidence>
<dbReference type="EMBL" id="JAQOSQ010000044">
    <property type="protein sequence ID" value="MDJ1185674.1"/>
    <property type="molecule type" value="Genomic_DNA"/>
</dbReference>
<evidence type="ECO:0000256" key="3">
    <source>
        <dbReference type="ARBA" id="ARBA00034474"/>
    </source>
</evidence>
<dbReference type="InterPro" id="IPR044166">
    <property type="entry name" value="FTRV"/>
</dbReference>
<dbReference type="Proteomes" id="UP001232992">
    <property type="component" value="Unassembled WGS sequence"/>
</dbReference>
<comment type="similarity">
    <text evidence="4">Belongs to the ferredoxin thioredoxin reductase alpha subunit family.</text>
</comment>
<evidence type="ECO:0000256" key="4">
    <source>
        <dbReference type="ARBA" id="ARBA00034490"/>
    </source>
</evidence>
<evidence type="ECO:0000313" key="6">
    <source>
        <dbReference type="EMBL" id="MDJ1185674.1"/>
    </source>
</evidence>
<name>A0ABT7C459_9CYAN</name>
<dbReference type="RefSeq" id="WP_283760315.1">
    <property type="nucleotide sequence ID" value="NZ_JAQOSQ010000044.1"/>
</dbReference>
<comment type="subunit">
    <text evidence="2">Heterodimer of subunit A (variable subunit) and subunit B (catalytic subunit). Heterodimeric FTR forms a complex with ferredoxin and thioredoxin.</text>
</comment>
<sequence length="83" mass="9576">MDLKIGDRVRVKDSLVVYHHPKNRNQPFDLQGNEGEIIKFASQHIHNGEEVDISANFPIVVQFPELGKRFRVHLRADELETVS</sequence>
<dbReference type="Gene3D" id="2.30.30.50">
    <property type="match status" value="1"/>
</dbReference>
<organism evidence="6 7">
    <name type="scientific">Roseofilum casamattae BLCC-M143</name>
    <dbReference type="NCBI Taxonomy" id="3022442"/>
    <lineage>
        <taxon>Bacteria</taxon>
        <taxon>Bacillati</taxon>
        <taxon>Cyanobacteriota</taxon>
        <taxon>Cyanophyceae</taxon>
        <taxon>Desertifilales</taxon>
        <taxon>Desertifilaceae</taxon>
        <taxon>Roseofilum</taxon>
        <taxon>Roseofilum casamattae</taxon>
    </lineage>
</organism>
<comment type="function">
    <text evidence="3">Variable subunit of the ferredoxin-thioredoxin reductase (FTR), which catalyzes the two-electron reduction of thioredoxins by the electrons provided by reduced ferredoxin.</text>
</comment>
<gene>
    <name evidence="6" type="ORF">PMH09_21045</name>
</gene>
<evidence type="ECO:0000313" key="7">
    <source>
        <dbReference type="Proteomes" id="UP001232992"/>
    </source>
</evidence>
<keyword evidence="1" id="KW-0560">Oxidoreductase</keyword>
<dbReference type="Pfam" id="PF02941">
    <property type="entry name" value="FeThRed_A"/>
    <property type="match status" value="1"/>
</dbReference>
<dbReference type="PANTHER" id="PTHR46937">
    <property type="entry name" value="FERREDOXIN-THIOREDOXIN REDUCTASE, VARIABLE CHAIN"/>
    <property type="match status" value="1"/>
</dbReference>
<dbReference type="PANTHER" id="PTHR46937:SF4">
    <property type="entry name" value="FERREDOXIN-THIOREDOXIN REDUCTASE SUBUNIT A1, CHLOROPLASTIC"/>
    <property type="match status" value="1"/>
</dbReference>
<evidence type="ECO:0000256" key="1">
    <source>
        <dbReference type="ARBA" id="ARBA00023002"/>
    </source>
</evidence>
<dbReference type="SUPFAM" id="SSF50090">
    <property type="entry name" value="Electron transport accessory proteins"/>
    <property type="match status" value="1"/>
</dbReference>
<comment type="caution">
    <text evidence="6">The sequence shown here is derived from an EMBL/GenBank/DDBJ whole genome shotgun (WGS) entry which is preliminary data.</text>
</comment>
<feature type="domain" description="Ferredoxin thioredoxin reductase alpha chain" evidence="5">
    <location>
        <begin position="5"/>
        <end position="78"/>
    </location>
</feature>
<evidence type="ECO:0000259" key="5">
    <source>
        <dbReference type="Pfam" id="PF02941"/>
    </source>
</evidence>
<proteinExistence type="inferred from homology"/>
<keyword evidence="7" id="KW-1185">Reference proteome</keyword>
<dbReference type="InterPro" id="IPR004207">
    <property type="entry name" value="Fd_thioredoxin_Rdtase_alpha"/>
</dbReference>
<accession>A0ABT7C459</accession>